<dbReference type="Proteomes" id="UP000182108">
    <property type="component" value="Unassembled WGS sequence"/>
</dbReference>
<comment type="similarity">
    <text evidence="8">Belongs to the dethiobiotin synthetase family.</text>
</comment>
<evidence type="ECO:0000256" key="7">
    <source>
        <dbReference type="ARBA" id="ARBA00022842"/>
    </source>
</evidence>
<accession>A0A0K6IS81</accession>
<keyword evidence="2 8" id="KW-0436">Ligase</keyword>
<evidence type="ECO:0000256" key="5">
    <source>
        <dbReference type="ARBA" id="ARBA00022756"/>
    </source>
</evidence>
<feature type="binding site" evidence="8">
    <location>
        <begin position="14"/>
        <end position="19"/>
    </location>
    <ligand>
        <name>ATP</name>
        <dbReference type="ChEBI" id="CHEBI:30616"/>
    </ligand>
</feature>
<evidence type="ECO:0000256" key="3">
    <source>
        <dbReference type="ARBA" id="ARBA00022723"/>
    </source>
</evidence>
<dbReference type="InterPro" id="IPR004472">
    <property type="entry name" value="DTB_synth_BioD"/>
</dbReference>
<dbReference type="Pfam" id="PF13500">
    <property type="entry name" value="AAA_26"/>
    <property type="match status" value="1"/>
</dbReference>
<dbReference type="GO" id="GO:0004141">
    <property type="term" value="F:dethiobiotin synthase activity"/>
    <property type="evidence" value="ECO:0007669"/>
    <property type="project" value="UniProtKB-UniRule"/>
</dbReference>
<dbReference type="GO" id="GO:0000287">
    <property type="term" value="F:magnesium ion binding"/>
    <property type="evidence" value="ECO:0007669"/>
    <property type="project" value="UniProtKB-UniRule"/>
</dbReference>
<evidence type="ECO:0000256" key="2">
    <source>
        <dbReference type="ARBA" id="ARBA00022598"/>
    </source>
</evidence>
<feature type="binding site" evidence="8">
    <location>
        <position position="114"/>
    </location>
    <ligand>
        <name>Mg(2+)</name>
        <dbReference type="ChEBI" id="CHEBI:18420"/>
    </ligand>
</feature>
<evidence type="ECO:0000256" key="4">
    <source>
        <dbReference type="ARBA" id="ARBA00022741"/>
    </source>
</evidence>
<organism evidence="9 10">
    <name type="scientific">Tepidiphilus thermophilus</name>
    <dbReference type="NCBI Taxonomy" id="876478"/>
    <lineage>
        <taxon>Bacteria</taxon>
        <taxon>Pseudomonadati</taxon>
        <taxon>Pseudomonadota</taxon>
        <taxon>Hydrogenophilia</taxon>
        <taxon>Hydrogenophilales</taxon>
        <taxon>Hydrogenophilaceae</taxon>
        <taxon>Tepidiphilus</taxon>
    </lineage>
</organism>
<evidence type="ECO:0000256" key="8">
    <source>
        <dbReference type="HAMAP-Rule" id="MF_00336"/>
    </source>
</evidence>
<dbReference type="PANTHER" id="PTHR43210">
    <property type="entry name" value="DETHIOBIOTIN SYNTHETASE"/>
    <property type="match status" value="1"/>
</dbReference>
<protein>
    <recommendedName>
        <fullName evidence="8">ATP-dependent dethiobiotin synthetase BioD</fullName>
        <ecNumber evidence="8">6.3.3.3</ecNumber>
    </recommendedName>
    <alternativeName>
        <fullName evidence="8">DTB synthetase</fullName>
        <shortName evidence="8">DTBS</shortName>
    </alternativeName>
    <alternativeName>
        <fullName evidence="8">Dethiobiotin synthase</fullName>
    </alternativeName>
</protein>
<dbReference type="RefSeq" id="WP_055423005.1">
    <property type="nucleotide sequence ID" value="NZ_CYHH01000003.1"/>
</dbReference>
<feature type="binding site" evidence="8">
    <location>
        <begin position="174"/>
        <end position="175"/>
    </location>
    <ligand>
        <name>ATP</name>
        <dbReference type="ChEBI" id="CHEBI:30616"/>
    </ligand>
</feature>
<gene>
    <name evidence="8" type="primary">bioD</name>
    <name evidence="9" type="ORF">Ga0061068_10322</name>
</gene>
<feature type="binding site" evidence="8">
    <location>
        <position position="53"/>
    </location>
    <ligand>
        <name>Mg(2+)</name>
        <dbReference type="ChEBI" id="CHEBI:18420"/>
    </ligand>
</feature>
<comment type="cofactor">
    <cofactor evidence="8">
        <name>Mg(2+)</name>
        <dbReference type="ChEBI" id="CHEBI:18420"/>
    </cofactor>
</comment>
<comment type="subcellular location">
    <subcellularLocation>
        <location evidence="8">Cytoplasm</location>
    </subcellularLocation>
</comment>
<dbReference type="GO" id="GO:0005829">
    <property type="term" value="C:cytosol"/>
    <property type="evidence" value="ECO:0007669"/>
    <property type="project" value="TreeGrafter"/>
</dbReference>
<keyword evidence="1 8" id="KW-0963">Cytoplasm</keyword>
<dbReference type="SUPFAM" id="SSF52540">
    <property type="entry name" value="P-loop containing nucleoside triphosphate hydrolases"/>
    <property type="match status" value="1"/>
</dbReference>
<dbReference type="GO" id="GO:0009102">
    <property type="term" value="P:biotin biosynthetic process"/>
    <property type="evidence" value="ECO:0007669"/>
    <property type="project" value="UniProtKB-UniRule"/>
</dbReference>
<feature type="active site" evidence="8">
    <location>
        <position position="39"/>
    </location>
</feature>
<comment type="pathway">
    <text evidence="8">Cofactor biosynthesis; biotin biosynthesis; biotin from 7,8-diaminononanoate: step 1/2.</text>
</comment>
<keyword evidence="7 8" id="KW-0460">Magnesium</keyword>
<evidence type="ECO:0000256" key="1">
    <source>
        <dbReference type="ARBA" id="ARBA00022490"/>
    </source>
</evidence>
<comment type="caution">
    <text evidence="8">Lacks conserved residue(s) required for the propagation of feature annotation.</text>
</comment>
<evidence type="ECO:0000313" key="10">
    <source>
        <dbReference type="Proteomes" id="UP000182108"/>
    </source>
</evidence>
<sequence length="220" mass="23326">MNPGIWFLTGTDTEIGKTHAACQLLVRARTSGWRAVGVKAVAAGVDETGFNEDVVALAEADSVDLPAAVRNPYCFKAPISPHLAAAQEGVKIDLEKIVSAVAKARRYADRVLVEGAGGFLAPLTPTHTMADLAVALGAPVILVVGMRLGCLNHALLTVEAIDRRELVLAGWIANCLDSEMASLDGNLATLRQTISAPCLGVIAHGSRRDDIGWVRWPDER</sequence>
<keyword evidence="10" id="KW-1185">Reference proteome</keyword>
<dbReference type="PANTHER" id="PTHR43210:SF5">
    <property type="entry name" value="DETHIOBIOTIN SYNTHETASE"/>
    <property type="match status" value="1"/>
</dbReference>
<evidence type="ECO:0000256" key="6">
    <source>
        <dbReference type="ARBA" id="ARBA00022840"/>
    </source>
</evidence>
<feature type="binding site" evidence="8">
    <location>
        <position position="53"/>
    </location>
    <ligand>
        <name>ATP</name>
        <dbReference type="ChEBI" id="CHEBI:30616"/>
    </ligand>
</feature>
<dbReference type="UniPathway" id="UPA00078">
    <property type="reaction ID" value="UER00161"/>
</dbReference>
<dbReference type="AlphaFoldDB" id="A0A0K6IS81"/>
<dbReference type="PIRSF" id="PIRSF006755">
    <property type="entry name" value="DTB_synth"/>
    <property type="match status" value="1"/>
</dbReference>
<proteinExistence type="inferred from homology"/>
<dbReference type="CDD" id="cd03109">
    <property type="entry name" value="DTBS"/>
    <property type="match status" value="1"/>
</dbReference>
<comment type="function">
    <text evidence="8">Catalyzes a mechanistically unusual reaction, the ATP-dependent insertion of CO2 between the N7 and N8 nitrogen atoms of 7,8-diaminopelargonic acid (DAPA, also called 7,8-diammoniononanoate) to form a ureido ring.</text>
</comment>
<comment type="subunit">
    <text evidence="8">Homodimer.</text>
</comment>
<dbReference type="OrthoDB" id="9802097at2"/>
<feature type="binding site" evidence="8">
    <location>
        <begin position="114"/>
        <end position="117"/>
    </location>
    <ligand>
        <name>ATP</name>
        <dbReference type="ChEBI" id="CHEBI:30616"/>
    </ligand>
</feature>
<keyword evidence="4 8" id="KW-0547">Nucleotide-binding</keyword>
<feature type="binding site" evidence="8">
    <location>
        <position position="18"/>
    </location>
    <ligand>
        <name>Mg(2+)</name>
        <dbReference type="ChEBI" id="CHEBI:18420"/>
    </ligand>
</feature>
<dbReference type="GO" id="GO:0005524">
    <property type="term" value="F:ATP binding"/>
    <property type="evidence" value="ECO:0007669"/>
    <property type="project" value="UniProtKB-UniRule"/>
</dbReference>
<comment type="catalytic activity">
    <reaction evidence="8">
        <text>(7R,8S)-7,8-diammoniononanoate + CO2 + ATP = (4R,5S)-dethiobiotin + ADP + phosphate + 3 H(+)</text>
        <dbReference type="Rhea" id="RHEA:15805"/>
        <dbReference type="ChEBI" id="CHEBI:15378"/>
        <dbReference type="ChEBI" id="CHEBI:16526"/>
        <dbReference type="ChEBI" id="CHEBI:30616"/>
        <dbReference type="ChEBI" id="CHEBI:43474"/>
        <dbReference type="ChEBI" id="CHEBI:149469"/>
        <dbReference type="ChEBI" id="CHEBI:149473"/>
        <dbReference type="ChEBI" id="CHEBI:456216"/>
        <dbReference type="EC" id="6.3.3.3"/>
    </reaction>
</comment>
<evidence type="ECO:0000313" key="9">
    <source>
        <dbReference type="EMBL" id="CUB06167.1"/>
    </source>
</evidence>
<dbReference type="HAMAP" id="MF_00336">
    <property type="entry name" value="BioD"/>
    <property type="match status" value="1"/>
</dbReference>
<name>A0A0K6IS81_9PROT</name>
<keyword evidence="6 8" id="KW-0067">ATP-binding</keyword>
<reference evidence="10" key="1">
    <citation type="submission" date="2015-08" db="EMBL/GenBank/DDBJ databases">
        <authorList>
            <person name="Babu N.S."/>
            <person name="Beckwith C.J."/>
            <person name="Beseler K.G."/>
            <person name="Brison A."/>
            <person name="Carone J.V."/>
            <person name="Caskin T.P."/>
            <person name="Diamond M."/>
            <person name="Durham M.E."/>
            <person name="Foxe J.M."/>
            <person name="Go M."/>
            <person name="Henderson B.A."/>
            <person name="Jones I.B."/>
            <person name="McGettigan J.A."/>
            <person name="Micheletti S.J."/>
            <person name="Nasrallah M.E."/>
            <person name="Ortiz D."/>
            <person name="Piller C.R."/>
            <person name="Privatt S.R."/>
            <person name="Schneider S.L."/>
            <person name="Sharp S."/>
            <person name="Smith T.C."/>
            <person name="Stanton J.D."/>
            <person name="Ullery H.E."/>
            <person name="Wilson R.J."/>
            <person name="Serrano M.G."/>
            <person name="Buck G."/>
            <person name="Lee V."/>
            <person name="Wang Y."/>
            <person name="Carvalho R."/>
            <person name="Voegtly L."/>
            <person name="Shi R."/>
            <person name="Duckworth R."/>
            <person name="Johnson A."/>
            <person name="Loviza R."/>
            <person name="Walstead R."/>
            <person name="Shah Z."/>
            <person name="Kiflezghi M."/>
            <person name="Wade K."/>
            <person name="Ball S.L."/>
            <person name="Bradley K.W."/>
            <person name="Asai D.J."/>
            <person name="Bowman C.A."/>
            <person name="Russell D.A."/>
            <person name="Pope W.H."/>
            <person name="Jacobs-Sera D."/>
            <person name="Hendrix R.W."/>
            <person name="Hatfull G.F."/>
        </authorList>
    </citation>
    <scope>NUCLEOTIDE SEQUENCE [LARGE SCALE GENOMIC DNA]</scope>
    <source>
        <strain evidence="10">JCM 19170</strain>
    </source>
</reference>
<dbReference type="FunFam" id="3.40.50.300:FF:000292">
    <property type="entry name" value="ATP-dependent dethiobiotin synthetase BioD"/>
    <property type="match status" value="1"/>
</dbReference>
<keyword evidence="3 8" id="KW-0479">Metal-binding</keyword>
<dbReference type="NCBIfam" id="TIGR00347">
    <property type="entry name" value="bioD"/>
    <property type="match status" value="1"/>
</dbReference>
<dbReference type="EC" id="6.3.3.3" evidence="8"/>
<dbReference type="EMBL" id="CYHH01000003">
    <property type="protein sequence ID" value="CUB06167.1"/>
    <property type="molecule type" value="Genomic_DNA"/>
</dbReference>
<keyword evidence="5 8" id="KW-0093">Biotin biosynthesis</keyword>
<dbReference type="GO" id="GO:0042803">
    <property type="term" value="F:protein homodimerization activity"/>
    <property type="evidence" value="ECO:0007669"/>
    <property type="project" value="UniProtKB-ARBA"/>
</dbReference>
<dbReference type="InterPro" id="IPR027417">
    <property type="entry name" value="P-loop_NTPase"/>
</dbReference>
<dbReference type="Gene3D" id="3.40.50.300">
    <property type="entry name" value="P-loop containing nucleotide triphosphate hydrolases"/>
    <property type="match status" value="1"/>
</dbReference>